<dbReference type="OrthoDB" id="7584850at2"/>
<keyword evidence="3" id="KW-1185">Reference proteome</keyword>
<sequence>MFDSYLIEIDDLEAGLLLRQGEAFVFHAVAPRFRAFEGAVFADPWSAERALRRHAQRPTPKRDGARDPGAPRRVPPAAGRRALG</sequence>
<feature type="compositionally biased region" description="Basic and acidic residues" evidence="1">
    <location>
        <begin position="60"/>
        <end position="70"/>
    </location>
</feature>
<feature type="region of interest" description="Disordered" evidence="1">
    <location>
        <begin position="51"/>
        <end position="84"/>
    </location>
</feature>
<gene>
    <name evidence="2" type="ORF">EYW49_14095</name>
</gene>
<evidence type="ECO:0000313" key="2">
    <source>
        <dbReference type="EMBL" id="TBW36465.1"/>
    </source>
</evidence>
<organism evidence="2 3">
    <name type="scientific">Siculibacillus lacustris</name>
    <dbReference type="NCBI Taxonomy" id="1549641"/>
    <lineage>
        <taxon>Bacteria</taxon>
        <taxon>Pseudomonadati</taxon>
        <taxon>Pseudomonadota</taxon>
        <taxon>Alphaproteobacteria</taxon>
        <taxon>Hyphomicrobiales</taxon>
        <taxon>Ancalomicrobiaceae</taxon>
        <taxon>Siculibacillus</taxon>
    </lineage>
</organism>
<accession>A0A4Q9VN10</accession>
<dbReference type="AlphaFoldDB" id="A0A4Q9VN10"/>
<name>A0A4Q9VN10_9HYPH</name>
<reference evidence="2 3" key="1">
    <citation type="submission" date="2019-02" db="EMBL/GenBank/DDBJ databases">
        <title>Siculibacillus lacustris gen. nov., sp. nov., a new rosette-forming bacterium isolated from a freshwater crater lake (Lake St. Ana, Romania).</title>
        <authorList>
            <person name="Felfoldi T."/>
            <person name="Marton Z."/>
            <person name="Szabo A."/>
            <person name="Mentes A."/>
            <person name="Boka K."/>
            <person name="Marialigeti K."/>
            <person name="Mathe I."/>
            <person name="Koncz M."/>
            <person name="Schumann P."/>
            <person name="Toth E."/>
        </authorList>
    </citation>
    <scope>NUCLEOTIDE SEQUENCE [LARGE SCALE GENOMIC DNA]</scope>
    <source>
        <strain evidence="2 3">SA-279</strain>
    </source>
</reference>
<evidence type="ECO:0000256" key="1">
    <source>
        <dbReference type="SAM" id="MobiDB-lite"/>
    </source>
</evidence>
<proteinExistence type="predicted"/>
<evidence type="ECO:0000313" key="3">
    <source>
        <dbReference type="Proteomes" id="UP000292781"/>
    </source>
</evidence>
<dbReference type="EMBL" id="SJFN01000020">
    <property type="protein sequence ID" value="TBW36465.1"/>
    <property type="molecule type" value="Genomic_DNA"/>
</dbReference>
<feature type="compositionally biased region" description="Low complexity" evidence="1">
    <location>
        <begin position="71"/>
        <end position="84"/>
    </location>
</feature>
<dbReference type="Proteomes" id="UP000292781">
    <property type="component" value="Unassembled WGS sequence"/>
</dbReference>
<protein>
    <submittedName>
        <fullName evidence="2">Uncharacterized protein</fullName>
    </submittedName>
</protein>
<comment type="caution">
    <text evidence="2">The sequence shown here is derived from an EMBL/GenBank/DDBJ whole genome shotgun (WGS) entry which is preliminary data.</text>
</comment>
<dbReference type="RefSeq" id="WP_131310222.1">
    <property type="nucleotide sequence ID" value="NZ_SJFN01000020.1"/>
</dbReference>